<proteinExistence type="predicted"/>
<evidence type="ECO:0000313" key="2">
    <source>
        <dbReference type="Proteomes" id="UP001472677"/>
    </source>
</evidence>
<comment type="caution">
    <text evidence="1">The sequence shown here is derived from an EMBL/GenBank/DDBJ whole genome shotgun (WGS) entry which is preliminary data.</text>
</comment>
<gene>
    <name evidence="1" type="ORF">V6N12_062213</name>
</gene>
<dbReference type="PROSITE" id="PS00414">
    <property type="entry name" value="PROFILIN"/>
    <property type="match status" value="1"/>
</dbReference>
<dbReference type="EMBL" id="JBBPBM010000007">
    <property type="protein sequence ID" value="KAK8574523.1"/>
    <property type="molecule type" value="Genomic_DNA"/>
</dbReference>
<organism evidence="1 2">
    <name type="scientific">Hibiscus sabdariffa</name>
    <name type="common">roselle</name>
    <dbReference type="NCBI Taxonomy" id="183260"/>
    <lineage>
        <taxon>Eukaryota</taxon>
        <taxon>Viridiplantae</taxon>
        <taxon>Streptophyta</taxon>
        <taxon>Embryophyta</taxon>
        <taxon>Tracheophyta</taxon>
        <taxon>Spermatophyta</taxon>
        <taxon>Magnoliopsida</taxon>
        <taxon>eudicotyledons</taxon>
        <taxon>Gunneridae</taxon>
        <taxon>Pentapetalae</taxon>
        <taxon>rosids</taxon>
        <taxon>malvids</taxon>
        <taxon>Malvales</taxon>
        <taxon>Malvaceae</taxon>
        <taxon>Malvoideae</taxon>
        <taxon>Hibiscus</taxon>
    </lineage>
</organism>
<evidence type="ECO:0000313" key="1">
    <source>
        <dbReference type="EMBL" id="KAK8574523.1"/>
    </source>
</evidence>
<name>A0ABR2F868_9ROSI</name>
<reference evidence="1 2" key="1">
    <citation type="journal article" date="2024" name="G3 (Bethesda)">
        <title>Genome assembly of Hibiscus sabdariffa L. provides insights into metabolisms of medicinal natural products.</title>
        <authorList>
            <person name="Kim T."/>
        </authorList>
    </citation>
    <scope>NUCLEOTIDE SEQUENCE [LARGE SCALE GENOMIC DNA]</scope>
    <source>
        <strain evidence="1">TK-2024</strain>
        <tissue evidence="1">Old leaves</tissue>
    </source>
</reference>
<accession>A0ABR2F868</accession>
<protein>
    <submittedName>
        <fullName evidence="1">Uncharacterized protein</fullName>
    </submittedName>
</protein>
<dbReference type="Proteomes" id="UP001472677">
    <property type="component" value="Unassembled WGS sequence"/>
</dbReference>
<sequence>MSFWQSYSDEVVAVEFDNVEKMDVPDSTDGRLIEMASALQKCMWQKWLSDKLESDGQYGSLRWTTQMRWRFDLEATRGEPFNFWGMWHVHESRNVNLLYGCTSRCN</sequence>
<keyword evidence="2" id="KW-1185">Reference proteome</keyword>
<dbReference type="InterPro" id="IPR027310">
    <property type="entry name" value="Profilin_CS"/>
</dbReference>